<dbReference type="SUPFAM" id="SSF55785">
    <property type="entry name" value="PYP-like sensor domain (PAS domain)"/>
    <property type="match status" value="1"/>
</dbReference>
<dbReference type="GO" id="GO:0005524">
    <property type="term" value="F:ATP binding"/>
    <property type="evidence" value="ECO:0007669"/>
    <property type="project" value="UniProtKB-KW"/>
</dbReference>
<dbReference type="SUPFAM" id="SSF55874">
    <property type="entry name" value="ATPase domain of HSP90 chaperone/DNA topoisomerase II/histidine kinase"/>
    <property type="match status" value="1"/>
</dbReference>
<evidence type="ECO:0000259" key="6">
    <source>
        <dbReference type="PROSITE" id="PS50110"/>
    </source>
</evidence>
<dbReference type="Gene3D" id="3.30.450.20">
    <property type="entry name" value="PAS domain"/>
    <property type="match status" value="1"/>
</dbReference>
<dbReference type="Gene3D" id="2.10.70.100">
    <property type="match status" value="1"/>
</dbReference>
<dbReference type="InterPro" id="IPR001789">
    <property type="entry name" value="Sig_transdc_resp-reg_receiver"/>
</dbReference>
<dbReference type="EMBL" id="JAQQDH010000001">
    <property type="protein sequence ID" value="MFM0442858.1"/>
    <property type="molecule type" value="Genomic_DNA"/>
</dbReference>
<dbReference type="CDD" id="cd00082">
    <property type="entry name" value="HisKA"/>
    <property type="match status" value="1"/>
</dbReference>
<dbReference type="InterPro" id="IPR004358">
    <property type="entry name" value="Sig_transdc_His_kin-like_C"/>
</dbReference>
<dbReference type="CDD" id="cd16922">
    <property type="entry name" value="HATPase_EvgS-ArcB-TorS-like"/>
    <property type="match status" value="1"/>
</dbReference>
<dbReference type="SMART" id="SM00448">
    <property type="entry name" value="REC"/>
    <property type="match status" value="1"/>
</dbReference>
<evidence type="ECO:0000256" key="4">
    <source>
        <dbReference type="PROSITE-ProRule" id="PRU00169"/>
    </source>
</evidence>
<evidence type="ECO:0000256" key="3">
    <source>
        <dbReference type="ARBA" id="ARBA00022553"/>
    </source>
</evidence>
<dbReference type="InterPro" id="IPR035965">
    <property type="entry name" value="PAS-like_dom_sf"/>
</dbReference>
<dbReference type="PANTHER" id="PTHR43547:SF2">
    <property type="entry name" value="HYBRID SIGNAL TRANSDUCTION HISTIDINE KINASE C"/>
    <property type="match status" value="1"/>
</dbReference>
<feature type="domain" description="Histidine kinase" evidence="5">
    <location>
        <begin position="172"/>
        <end position="389"/>
    </location>
</feature>
<dbReference type="PANTHER" id="PTHR43547">
    <property type="entry name" value="TWO-COMPONENT HISTIDINE KINASE"/>
    <property type="match status" value="1"/>
</dbReference>
<keyword evidence="3 4" id="KW-0597">Phosphoprotein</keyword>
<dbReference type="Pfam" id="PF00512">
    <property type="entry name" value="HisKA"/>
    <property type="match status" value="1"/>
</dbReference>
<dbReference type="PROSITE" id="PS50109">
    <property type="entry name" value="HIS_KIN"/>
    <property type="match status" value="1"/>
</dbReference>
<proteinExistence type="predicted"/>
<dbReference type="InterPro" id="IPR001610">
    <property type="entry name" value="PAC"/>
</dbReference>
<feature type="domain" description="PAS" evidence="7">
    <location>
        <begin position="21"/>
        <end position="92"/>
    </location>
</feature>
<dbReference type="InterPro" id="IPR000700">
    <property type="entry name" value="PAS-assoc_C"/>
</dbReference>
<dbReference type="Gene3D" id="3.30.565.10">
    <property type="entry name" value="Histidine kinase-like ATPase, C-terminal domain"/>
    <property type="match status" value="1"/>
</dbReference>
<dbReference type="InterPro" id="IPR003661">
    <property type="entry name" value="HisK_dim/P_dom"/>
</dbReference>
<dbReference type="Pfam" id="PF08447">
    <property type="entry name" value="PAS_3"/>
    <property type="match status" value="1"/>
</dbReference>
<comment type="caution">
    <text evidence="9">The sequence shown here is derived from an EMBL/GenBank/DDBJ whole genome shotgun (WGS) entry which is preliminary data.</text>
</comment>
<dbReference type="PROSITE" id="PS50110">
    <property type="entry name" value="RESPONSE_REGULATORY"/>
    <property type="match status" value="1"/>
</dbReference>
<dbReference type="SMART" id="SM00387">
    <property type="entry name" value="HATPase_c"/>
    <property type="match status" value="1"/>
</dbReference>
<evidence type="ECO:0000259" key="7">
    <source>
        <dbReference type="PROSITE" id="PS50112"/>
    </source>
</evidence>
<evidence type="ECO:0000259" key="8">
    <source>
        <dbReference type="PROSITE" id="PS50113"/>
    </source>
</evidence>
<evidence type="ECO:0000313" key="9">
    <source>
        <dbReference type="EMBL" id="MFM0442858.1"/>
    </source>
</evidence>
<evidence type="ECO:0000256" key="2">
    <source>
        <dbReference type="ARBA" id="ARBA00012438"/>
    </source>
</evidence>
<dbReference type="SUPFAM" id="SSF52172">
    <property type="entry name" value="CheY-like"/>
    <property type="match status" value="1"/>
</dbReference>
<evidence type="ECO:0000313" key="10">
    <source>
        <dbReference type="Proteomes" id="UP001629288"/>
    </source>
</evidence>
<dbReference type="InterPro" id="IPR003594">
    <property type="entry name" value="HATPase_dom"/>
</dbReference>
<dbReference type="PROSITE" id="PS50113">
    <property type="entry name" value="PAC"/>
    <property type="match status" value="1"/>
</dbReference>
<dbReference type="InterPro" id="IPR005467">
    <property type="entry name" value="His_kinase_dom"/>
</dbReference>
<sequence>MTQDTYNAQTRLHQNESVEESQRRLALAIEAAEIGTFYCPMPLSVIYWNAKCKEHFWLPPDAHVDFDLFYARIHPEDRERTRNAVNAAVHAGVPYDVEYRTLSPEGDIRWIRAKGSTRYDHAGKATRFDGVTIDISVQKRLEADRDRLLEKERLERLEAEQASHVKDTFLATVSHELRTPLTAVLAWAELLERRASEPDFVKKGADVVRRNVASQTRLVDDLLDLSRIASGKLAITTRPTLLSHAMLAELRELGPLAERKGVTVRNHMSSELPIMGDTVRLRQVFANLLSNALKYTPAGGTIVATTEVVGDDVIVTVTDDGEGIPHQLLDRIFQPFAQVDGSTTRKHGGLGLGLSIARSIIGMHGGTLKANSNGPGTGATFIVKLPKIGLPLHGQTNLHHDLAESAPVALNGASVLLVDDDRDALEAFAMILRDEGVVALTATSPSGAREVLTANKVDVIVSDISMPGEDGYQFIAALRAAGCRTPAIAATAFAQDEDRERALDAGFDSYVSKPVAPETLVRMLDDLVKAARP</sequence>
<keyword evidence="10" id="KW-1185">Reference proteome</keyword>
<gene>
    <name evidence="9" type="ORF">PQR00_04605</name>
</gene>
<keyword evidence="9" id="KW-0547">Nucleotide-binding</keyword>
<comment type="catalytic activity">
    <reaction evidence="1">
        <text>ATP + protein L-histidine = ADP + protein N-phospho-L-histidine.</text>
        <dbReference type="EC" id="2.7.13.3"/>
    </reaction>
</comment>
<dbReference type="CDD" id="cd17580">
    <property type="entry name" value="REC_2_DhkD-like"/>
    <property type="match status" value="1"/>
</dbReference>
<dbReference type="PRINTS" id="PR00344">
    <property type="entry name" value="BCTRLSENSOR"/>
</dbReference>
<dbReference type="SMART" id="SM00388">
    <property type="entry name" value="HisKA"/>
    <property type="match status" value="1"/>
</dbReference>
<dbReference type="InterPro" id="IPR036890">
    <property type="entry name" value="HATPase_C_sf"/>
</dbReference>
<dbReference type="EC" id="2.7.13.3" evidence="2"/>
<feature type="modified residue" description="4-aspartylphosphate" evidence="4">
    <location>
        <position position="463"/>
    </location>
</feature>
<reference evidence="9 10" key="1">
    <citation type="journal article" date="2024" name="Chem. Sci.">
        <title>Discovery of megapolipeptins by genome mining of a Burkholderiales bacteria collection.</title>
        <authorList>
            <person name="Paulo B.S."/>
            <person name="Recchia M.J.J."/>
            <person name="Lee S."/>
            <person name="Fergusson C.H."/>
            <person name="Romanowski S.B."/>
            <person name="Hernandez A."/>
            <person name="Krull N."/>
            <person name="Liu D.Y."/>
            <person name="Cavanagh H."/>
            <person name="Bos A."/>
            <person name="Gray C.A."/>
            <person name="Murphy B.T."/>
            <person name="Linington R.G."/>
            <person name="Eustaquio A.S."/>
        </authorList>
    </citation>
    <scope>NUCLEOTIDE SEQUENCE [LARGE SCALE GENOMIC DNA]</scope>
    <source>
        <strain evidence="9 10">RL17-379-BIB-C</strain>
    </source>
</reference>
<evidence type="ECO:0000256" key="1">
    <source>
        <dbReference type="ARBA" id="ARBA00000085"/>
    </source>
</evidence>
<dbReference type="Proteomes" id="UP001629288">
    <property type="component" value="Unassembled WGS sequence"/>
</dbReference>
<protein>
    <recommendedName>
        <fullName evidence="2">histidine kinase</fullName>
        <ecNumber evidence="2">2.7.13.3</ecNumber>
    </recommendedName>
</protein>
<dbReference type="InterPro" id="IPR011006">
    <property type="entry name" value="CheY-like_superfamily"/>
</dbReference>
<dbReference type="RefSeq" id="WP_408127311.1">
    <property type="nucleotide sequence ID" value="NZ_JAQQDH010000001.1"/>
</dbReference>
<organism evidence="9 10">
    <name type="scientific">Paraburkholderia strydomiana</name>
    <dbReference type="NCBI Taxonomy" id="1245417"/>
    <lineage>
        <taxon>Bacteria</taxon>
        <taxon>Pseudomonadati</taxon>
        <taxon>Pseudomonadota</taxon>
        <taxon>Betaproteobacteria</taxon>
        <taxon>Burkholderiales</taxon>
        <taxon>Burkholderiaceae</taxon>
        <taxon>Paraburkholderia</taxon>
    </lineage>
</organism>
<dbReference type="CDD" id="cd00130">
    <property type="entry name" value="PAS"/>
    <property type="match status" value="1"/>
</dbReference>
<dbReference type="Gene3D" id="3.40.50.2300">
    <property type="match status" value="1"/>
</dbReference>
<dbReference type="SUPFAM" id="SSF47384">
    <property type="entry name" value="Homodimeric domain of signal transducing histidine kinase"/>
    <property type="match status" value="1"/>
</dbReference>
<feature type="domain" description="Response regulatory" evidence="6">
    <location>
        <begin position="414"/>
        <end position="528"/>
    </location>
</feature>
<feature type="domain" description="PAC" evidence="8">
    <location>
        <begin position="95"/>
        <end position="147"/>
    </location>
</feature>
<keyword evidence="9" id="KW-0067">ATP-binding</keyword>
<dbReference type="Pfam" id="PF02518">
    <property type="entry name" value="HATPase_c"/>
    <property type="match status" value="1"/>
</dbReference>
<dbReference type="Pfam" id="PF00072">
    <property type="entry name" value="Response_reg"/>
    <property type="match status" value="1"/>
</dbReference>
<accession>A0ABW9BUB7</accession>
<dbReference type="PROSITE" id="PS50112">
    <property type="entry name" value="PAS"/>
    <property type="match status" value="1"/>
</dbReference>
<dbReference type="InterPro" id="IPR036097">
    <property type="entry name" value="HisK_dim/P_sf"/>
</dbReference>
<dbReference type="InterPro" id="IPR000014">
    <property type="entry name" value="PAS"/>
</dbReference>
<dbReference type="Gene3D" id="1.10.287.130">
    <property type="match status" value="1"/>
</dbReference>
<name>A0ABW9BUB7_9BURK</name>
<dbReference type="InterPro" id="IPR013655">
    <property type="entry name" value="PAS_fold_3"/>
</dbReference>
<evidence type="ECO:0000259" key="5">
    <source>
        <dbReference type="PROSITE" id="PS50109"/>
    </source>
</evidence>
<dbReference type="SMART" id="SM00086">
    <property type="entry name" value="PAC"/>
    <property type="match status" value="1"/>
</dbReference>